<name>A0ABU6JMT2_9GAMM</name>
<dbReference type="InterPro" id="IPR035919">
    <property type="entry name" value="EAL_sf"/>
</dbReference>
<evidence type="ECO:0000256" key="8">
    <source>
        <dbReference type="ARBA" id="ARBA00023136"/>
    </source>
</evidence>
<keyword evidence="4" id="KW-0973">c-di-GMP</keyword>
<keyword evidence="6" id="KW-0378">Hydrolase</keyword>
<dbReference type="EC" id="3.1.4.52" evidence="2"/>
<evidence type="ECO:0000256" key="3">
    <source>
        <dbReference type="ARBA" id="ARBA00022475"/>
    </source>
</evidence>
<dbReference type="EMBL" id="JAYWTM010000004">
    <property type="protein sequence ID" value="MEC5342003.1"/>
    <property type="molecule type" value="Genomic_DNA"/>
</dbReference>
<dbReference type="SUPFAM" id="SSF141868">
    <property type="entry name" value="EAL domain-like"/>
    <property type="match status" value="1"/>
</dbReference>
<dbReference type="Pfam" id="PF00563">
    <property type="entry name" value="EAL"/>
    <property type="match status" value="1"/>
</dbReference>
<evidence type="ECO:0000256" key="4">
    <source>
        <dbReference type="ARBA" id="ARBA00022636"/>
    </source>
</evidence>
<feature type="domain" description="EAL" evidence="11">
    <location>
        <begin position="248"/>
        <end position="501"/>
    </location>
</feature>
<keyword evidence="3" id="KW-1003">Cell membrane</keyword>
<dbReference type="PROSITE" id="PS50883">
    <property type="entry name" value="EAL"/>
    <property type="match status" value="1"/>
</dbReference>
<dbReference type="RefSeq" id="WP_327617163.1">
    <property type="nucleotide sequence ID" value="NZ_JAYWTM010000004.1"/>
</dbReference>
<proteinExistence type="predicted"/>
<keyword evidence="5 10" id="KW-0812">Transmembrane</keyword>
<evidence type="ECO:0000256" key="7">
    <source>
        <dbReference type="ARBA" id="ARBA00022989"/>
    </source>
</evidence>
<accession>A0ABU6JMT2</accession>
<comment type="catalytic activity">
    <reaction evidence="9">
        <text>3',3'-c-di-GMP + H2O = 5'-phosphoguanylyl(3'-&gt;5')guanosine + H(+)</text>
        <dbReference type="Rhea" id="RHEA:24902"/>
        <dbReference type="ChEBI" id="CHEBI:15377"/>
        <dbReference type="ChEBI" id="CHEBI:15378"/>
        <dbReference type="ChEBI" id="CHEBI:58754"/>
        <dbReference type="ChEBI" id="CHEBI:58805"/>
        <dbReference type="EC" id="3.1.4.52"/>
    </reaction>
</comment>
<dbReference type="InterPro" id="IPR050706">
    <property type="entry name" value="Cyclic-di-GMP_PDE-like"/>
</dbReference>
<protein>
    <recommendedName>
        <fullName evidence="2">cyclic-guanylate-specific phosphodiesterase</fullName>
        <ecNumber evidence="2">3.1.4.52</ecNumber>
    </recommendedName>
</protein>
<keyword evidence="13" id="KW-1185">Reference proteome</keyword>
<evidence type="ECO:0000313" key="12">
    <source>
        <dbReference type="EMBL" id="MEC5342003.1"/>
    </source>
</evidence>
<dbReference type="Gene3D" id="3.20.20.450">
    <property type="entry name" value="EAL domain"/>
    <property type="match status" value="1"/>
</dbReference>
<evidence type="ECO:0000256" key="10">
    <source>
        <dbReference type="SAM" id="Phobius"/>
    </source>
</evidence>
<reference evidence="12 13" key="1">
    <citation type="journal article" date="2017" name="Int. J. Syst. Evol. Microbiol.">
        <title>Brenneria populi subsp. brevivirga subsp. nov. isolated from symptomatic bark of Populus x euramericana canker, and description of Brenneria populi subsp. populi subsp. nov.</title>
        <authorList>
            <person name="Zheng M.H."/>
            <person name="Piao C.G."/>
            <person name="Xue H."/>
            <person name="Guo M.W."/>
            <person name="Li Y."/>
        </authorList>
    </citation>
    <scope>NUCLEOTIDE SEQUENCE [LARGE SCALE GENOMIC DNA]</scope>
    <source>
        <strain evidence="12 13">D9-5</strain>
    </source>
</reference>
<dbReference type="Pfam" id="PF12792">
    <property type="entry name" value="CSS-motif"/>
    <property type="match status" value="1"/>
</dbReference>
<dbReference type="InterPro" id="IPR024744">
    <property type="entry name" value="CSS-motif_dom"/>
</dbReference>
<keyword evidence="7 10" id="KW-1133">Transmembrane helix</keyword>
<dbReference type="PANTHER" id="PTHR33121">
    <property type="entry name" value="CYCLIC DI-GMP PHOSPHODIESTERASE PDEF"/>
    <property type="match status" value="1"/>
</dbReference>
<evidence type="ECO:0000313" key="13">
    <source>
        <dbReference type="Proteomes" id="UP001309705"/>
    </source>
</evidence>
<organism evidence="12 13">
    <name type="scientific">Brenneria populi</name>
    <dbReference type="NCBI Taxonomy" id="1505588"/>
    <lineage>
        <taxon>Bacteria</taxon>
        <taxon>Pseudomonadati</taxon>
        <taxon>Pseudomonadota</taxon>
        <taxon>Gammaproteobacteria</taxon>
        <taxon>Enterobacterales</taxon>
        <taxon>Pectobacteriaceae</taxon>
        <taxon>Brenneria</taxon>
    </lineage>
</organism>
<comment type="subcellular location">
    <subcellularLocation>
        <location evidence="1">Cell membrane</location>
        <topology evidence="1">Multi-pass membrane protein</topology>
    </subcellularLocation>
</comment>
<dbReference type="SMART" id="SM00052">
    <property type="entry name" value="EAL"/>
    <property type="match status" value="1"/>
</dbReference>
<evidence type="ECO:0000259" key="11">
    <source>
        <dbReference type="PROSITE" id="PS50883"/>
    </source>
</evidence>
<dbReference type="InterPro" id="IPR001633">
    <property type="entry name" value="EAL_dom"/>
</dbReference>
<evidence type="ECO:0000256" key="5">
    <source>
        <dbReference type="ARBA" id="ARBA00022692"/>
    </source>
</evidence>
<gene>
    <name evidence="12" type="ORF">VSX58_05165</name>
</gene>
<keyword evidence="8 10" id="KW-0472">Membrane</keyword>
<feature type="transmembrane region" description="Helical" evidence="10">
    <location>
        <begin position="220"/>
        <end position="245"/>
    </location>
</feature>
<sequence length="505" mass="56674">MAFNIVCGALCLLLVGQMVIARIDQNKLNNYGAALIRRANDVAMQSVRAMDDAEYVAPAPCSDDDLFQLRFLVYKYRYLLDIARLRDGELICSAGRGVLPLPEPLPKPDLVEKNIGFWRAAKGPLDPRIEVDIASRGDIAVFTSPDAFHSFSLPVPGYSALMTTADERHIYQNFGAGGETYSRQRSAWYHQYRLGYQCSNIYNICIYARLNASGLLSLPFYINLILALVGGVMSGSLSLAVILLIERNRSFSKQVYSAVCGRELYVNYQPLICLRSRETIGAEALVRWTNHKGENIPPDIFIPVAERLGIIGQITRQVAYTALEELHDILIQNKNFYLSINLDIKDIVEPEFQRYLDELVERFGIARKQIMLEITERSTANHAVMSERLAILHDAGYKIALDDFGTGYSNLSYLAVMPFDAIKIDKIFTEAIGTDSINAQMVEHLFNMMAMFNAAVVVEGIETYEQAVYVGERCPDSVGQGWYFGKPMGGESFRQYYRDGTGDKT</sequence>
<evidence type="ECO:0000256" key="9">
    <source>
        <dbReference type="ARBA" id="ARBA00034290"/>
    </source>
</evidence>
<dbReference type="Proteomes" id="UP001309705">
    <property type="component" value="Unassembled WGS sequence"/>
</dbReference>
<evidence type="ECO:0000256" key="2">
    <source>
        <dbReference type="ARBA" id="ARBA00012282"/>
    </source>
</evidence>
<evidence type="ECO:0000256" key="1">
    <source>
        <dbReference type="ARBA" id="ARBA00004651"/>
    </source>
</evidence>
<comment type="caution">
    <text evidence="12">The sequence shown here is derived from an EMBL/GenBank/DDBJ whole genome shotgun (WGS) entry which is preliminary data.</text>
</comment>
<dbReference type="PANTHER" id="PTHR33121:SF79">
    <property type="entry name" value="CYCLIC DI-GMP PHOSPHODIESTERASE PDED-RELATED"/>
    <property type="match status" value="1"/>
</dbReference>
<dbReference type="CDD" id="cd01948">
    <property type="entry name" value="EAL"/>
    <property type="match status" value="1"/>
</dbReference>
<evidence type="ECO:0000256" key="6">
    <source>
        <dbReference type="ARBA" id="ARBA00022801"/>
    </source>
</evidence>